<dbReference type="Proteomes" id="UP001594351">
    <property type="component" value="Unassembled WGS sequence"/>
</dbReference>
<feature type="repeat" description="TPR" evidence="3">
    <location>
        <begin position="857"/>
        <end position="890"/>
    </location>
</feature>
<dbReference type="PANTHER" id="PTHR16305">
    <property type="entry name" value="TESTICULAR SOLUBLE ADENYLYL CYCLASE"/>
    <property type="match status" value="1"/>
</dbReference>
<dbReference type="SUPFAM" id="SSF56112">
    <property type="entry name" value="Protein kinase-like (PK-like)"/>
    <property type="match status" value="1"/>
</dbReference>
<dbReference type="Pfam" id="PF13424">
    <property type="entry name" value="TPR_12"/>
    <property type="match status" value="2"/>
</dbReference>
<evidence type="ECO:0000313" key="7">
    <source>
        <dbReference type="Proteomes" id="UP001594351"/>
    </source>
</evidence>
<dbReference type="EMBL" id="JBHPBY010000403">
    <property type="protein sequence ID" value="MFC1853003.1"/>
    <property type="molecule type" value="Genomic_DNA"/>
</dbReference>
<dbReference type="PROSITE" id="PS00108">
    <property type="entry name" value="PROTEIN_KINASE_ST"/>
    <property type="match status" value="1"/>
</dbReference>
<dbReference type="Pfam" id="PF00069">
    <property type="entry name" value="Pkinase"/>
    <property type="match status" value="1"/>
</dbReference>
<evidence type="ECO:0000256" key="3">
    <source>
        <dbReference type="PROSITE-ProRule" id="PRU00339"/>
    </source>
</evidence>
<keyword evidence="3" id="KW-0802">TPR repeat</keyword>
<dbReference type="SMART" id="SM00220">
    <property type="entry name" value="S_TKc"/>
    <property type="match status" value="1"/>
</dbReference>
<dbReference type="Pfam" id="PF13432">
    <property type="entry name" value="TPR_16"/>
    <property type="match status" value="1"/>
</dbReference>
<dbReference type="InterPro" id="IPR041664">
    <property type="entry name" value="AAA_16"/>
</dbReference>
<feature type="region of interest" description="Disordered" evidence="4">
    <location>
        <begin position="1"/>
        <end position="44"/>
    </location>
</feature>
<keyword evidence="2" id="KW-0067">ATP-binding</keyword>
<dbReference type="PANTHER" id="PTHR16305:SF28">
    <property type="entry name" value="GUANYLATE CYCLASE DOMAIN-CONTAINING PROTEIN"/>
    <property type="match status" value="1"/>
</dbReference>
<organism evidence="6 7">
    <name type="scientific">candidate division CSSED10-310 bacterium</name>
    <dbReference type="NCBI Taxonomy" id="2855610"/>
    <lineage>
        <taxon>Bacteria</taxon>
        <taxon>Bacteria division CSSED10-310</taxon>
    </lineage>
</organism>
<dbReference type="InterPro" id="IPR027417">
    <property type="entry name" value="P-loop_NTPase"/>
</dbReference>
<dbReference type="Gene3D" id="1.10.510.10">
    <property type="entry name" value="Transferase(Phosphotransferase) domain 1"/>
    <property type="match status" value="1"/>
</dbReference>
<dbReference type="PROSITE" id="PS00675">
    <property type="entry name" value="SIGMA54_INTERACT_1"/>
    <property type="match status" value="1"/>
</dbReference>
<proteinExistence type="predicted"/>
<dbReference type="InterPro" id="IPR011990">
    <property type="entry name" value="TPR-like_helical_dom_sf"/>
</dbReference>
<dbReference type="CDD" id="cd14014">
    <property type="entry name" value="STKc_PknB_like"/>
    <property type="match status" value="1"/>
</dbReference>
<dbReference type="InterPro" id="IPR008271">
    <property type="entry name" value="Ser/Thr_kinase_AS"/>
</dbReference>
<dbReference type="Pfam" id="PF13191">
    <property type="entry name" value="AAA_16"/>
    <property type="match status" value="1"/>
</dbReference>
<evidence type="ECO:0000256" key="1">
    <source>
        <dbReference type="ARBA" id="ARBA00022741"/>
    </source>
</evidence>
<protein>
    <submittedName>
        <fullName evidence="6">Tetratricopeptide repeat protein</fullName>
    </submittedName>
</protein>
<dbReference type="SMART" id="SM00028">
    <property type="entry name" value="TPR"/>
    <property type="match status" value="7"/>
</dbReference>
<dbReference type="SUPFAM" id="SSF52540">
    <property type="entry name" value="P-loop containing nucleoside triphosphate hydrolases"/>
    <property type="match status" value="1"/>
</dbReference>
<evidence type="ECO:0000256" key="2">
    <source>
        <dbReference type="ARBA" id="ARBA00022840"/>
    </source>
</evidence>
<accession>A0ABV6Z3T8</accession>
<dbReference type="InterPro" id="IPR019734">
    <property type="entry name" value="TPR_rpt"/>
</dbReference>
<dbReference type="InterPro" id="IPR025662">
    <property type="entry name" value="Sigma_54_int_dom_ATP-bd_1"/>
</dbReference>
<dbReference type="Gene3D" id="3.40.50.300">
    <property type="entry name" value="P-loop containing nucleotide triphosphate hydrolases"/>
    <property type="match status" value="1"/>
</dbReference>
<keyword evidence="7" id="KW-1185">Reference proteome</keyword>
<name>A0ABV6Z3T8_UNCC1</name>
<dbReference type="Gene3D" id="1.25.40.10">
    <property type="entry name" value="Tetratricopeptide repeat domain"/>
    <property type="match status" value="2"/>
</dbReference>
<reference evidence="6 7" key="1">
    <citation type="submission" date="2024-09" db="EMBL/GenBank/DDBJ databases">
        <title>Laminarin stimulates single cell rates of sulfate reduction while oxygen inhibits transcriptomic activity in coastal marine sediment.</title>
        <authorList>
            <person name="Lindsay M."/>
            <person name="Orcutt B."/>
            <person name="Emerson D."/>
            <person name="Stepanauskas R."/>
            <person name="D'Angelo T."/>
        </authorList>
    </citation>
    <scope>NUCLEOTIDE SEQUENCE [LARGE SCALE GENOMIC DNA]</scope>
    <source>
        <strain evidence="6">SAG AM-311-K15</strain>
    </source>
</reference>
<feature type="compositionally biased region" description="Polar residues" evidence="4">
    <location>
        <begin position="1"/>
        <end position="21"/>
    </location>
</feature>
<gene>
    <name evidence="6" type="ORF">ACFL27_22630</name>
</gene>
<keyword evidence="1" id="KW-0547">Nucleotide-binding</keyword>
<evidence type="ECO:0000259" key="5">
    <source>
        <dbReference type="PROSITE" id="PS50011"/>
    </source>
</evidence>
<feature type="domain" description="Protein kinase" evidence="5">
    <location>
        <begin position="1"/>
        <end position="216"/>
    </location>
</feature>
<evidence type="ECO:0000313" key="6">
    <source>
        <dbReference type="EMBL" id="MFC1853003.1"/>
    </source>
</evidence>
<comment type="caution">
    <text evidence="6">The sequence shown here is derived from an EMBL/GenBank/DDBJ whole genome shotgun (WGS) entry which is preliminary data.</text>
</comment>
<evidence type="ECO:0000256" key="4">
    <source>
        <dbReference type="SAM" id="MobiDB-lite"/>
    </source>
</evidence>
<dbReference type="SUPFAM" id="SSF48452">
    <property type="entry name" value="TPR-like"/>
    <property type="match status" value="2"/>
</dbReference>
<sequence>MITEEGQTATISPAQMSVTQSEAREQNAADMNSVSGQEKSHDDQSVLSREELRFILNIFHGLCFSLAYLHGEGIVHRDLKPENVLVNENGMPVIVDFGLYHQYGGSMSRETLEVEGWARGTAAYMAPEQIRGELVDARADIYALGCMLYEFLTRRQVFTGKSIRAVLRQHLEVDPTPPSLLSRGIPTALEDLVQNMLHKDPIKRIGYATDVSQALTSLGAEHDQNYEKTVTRTYVYRPHLTGRFEELKILHTSLEKLHHGQGALVLIGGESGVGKTRLTMELSREAVGFQFDIFTGQCQDHLGGSLLAFHNMLQSLADRCRETGLKLTEQLFGKRGKVLSLYESSIAELPGQEKYREPAPLSLEPARVRLFMYLQELLTELSSQNPVLLVVDDLQWIDELSLGFLLHLMNSNFLEHHPILILGTYRSDEVNKGLNRLLQITGIEKLSVSRLPEDAVATIVADMLALSPPPRQFSHFLFQHSEGNPFFVAEYINTAVIEGILWRNDEGQWQVGSTADEEGTERDYENLPLPKTIRELVLNHVMALPGDCRAFSQAASIIGRDVSMPLLSRMTGCEEQQFTASVHELVNRQIIELTTPDTFRFVHDKIRKVILEKIAKKKRRVLHRRAAQAFENVYAPGLKEHSAILGFHWEQAGLKKKARHYYLIAANKFIKQSDYVEAEKLFQSYLSLSAKVTPEVVKTRTVLAIRIFANLGRTKEALPELEWALEQSRRLNLISEQGQCLLGLAWIYYLFGRMSEGFDYCREAISLVPESEPGLEAHAYTTMGLLHYNNRSMSEAEAALNHALVICKALKDVPNQATILGNLGVLKAWHGKYTEAEKLYLQSLEMKRQIVDIRGETLTLINLGNLLTNRGSYETAEKHFNQALSLAHSIGDRRSEAIATGNLADTLVAVGKLDRARSLAEKGLTLKRAIGDKVGEAITENTLGTIYMLLGDPDLSKMHLHSSLEISRSLNDRFWTGISLYDLACLERRIGGNHQVLNRLIEESEACLRGCDDPIKLGHCLCEKGHIRLSQNLSANHIIQEVNQVVQSGRPDPKNELGEKITMLVQAESAFTSGMSQYLFRGELIEKIPAGLRTWLAENGHLITS</sequence>
<dbReference type="PROSITE" id="PS50005">
    <property type="entry name" value="TPR"/>
    <property type="match status" value="1"/>
</dbReference>
<dbReference type="InterPro" id="IPR000719">
    <property type="entry name" value="Prot_kinase_dom"/>
</dbReference>
<dbReference type="InterPro" id="IPR011009">
    <property type="entry name" value="Kinase-like_dom_sf"/>
</dbReference>
<dbReference type="PROSITE" id="PS50011">
    <property type="entry name" value="PROTEIN_KINASE_DOM"/>
    <property type="match status" value="1"/>
</dbReference>